<evidence type="ECO:0000256" key="3">
    <source>
        <dbReference type="ARBA" id="ARBA00022692"/>
    </source>
</evidence>
<dbReference type="Pfam" id="PF03631">
    <property type="entry name" value="Virul_fac_BrkB"/>
    <property type="match status" value="1"/>
</dbReference>
<dbReference type="InterPro" id="IPR017039">
    <property type="entry name" value="Virul_fac_BrkB"/>
</dbReference>
<dbReference type="PANTHER" id="PTHR30213">
    <property type="entry name" value="INNER MEMBRANE PROTEIN YHJD"/>
    <property type="match status" value="1"/>
</dbReference>
<sequence length="269" mass="31154">MKKLKDIIHNIKFAFGIITKIKDKELMHYASSLSFHTVLSIIPVLLLSFSLFTQLPVFKTYYSKIESFIFSAMLPTHQDVIGSYLQTFLKNSVNLGIVGFVAVIFTSAMFFMDYEYVVNKIMSSKRRSFWSSISSYWTLITLAPLGLALSFYLSNLFQELLNSTQYTSWINFISIFPYLIIWCIFCVVYLISVSSPLKVKNALLGSFISSLAWYLGKSAFIYYALNNKTYLSIYGSFSIMLFFFLWIYISWIIFLYGFKICSLLENKSK</sequence>
<proteinExistence type="predicted"/>
<evidence type="ECO:0000313" key="8">
    <source>
        <dbReference type="Proteomes" id="UP000190868"/>
    </source>
</evidence>
<organism evidence="7 8">
    <name type="scientific">Campylobacter pinnipediorum subsp. caledonicus</name>
    <dbReference type="NCBI Taxonomy" id="1874362"/>
    <lineage>
        <taxon>Bacteria</taxon>
        <taxon>Pseudomonadati</taxon>
        <taxon>Campylobacterota</taxon>
        <taxon>Epsilonproteobacteria</taxon>
        <taxon>Campylobacterales</taxon>
        <taxon>Campylobacteraceae</taxon>
        <taxon>Campylobacter</taxon>
    </lineage>
</organism>
<protein>
    <submittedName>
        <fullName evidence="7">Virulence factor, BrkB family protein</fullName>
    </submittedName>
</protein>
<evidence type="ECO:0000313" key="7">
    <source>
        <dbReference type="EMBL" id="AQW87608.1"/>
    </source>
</evidence>
<evidence type="ECO:0000256" key="5">
    <source>
        <dbReference type="ARBA" id="ARBA00023136"/>
    </source>
</evidence>
<dbReference type="RefSeq" id="WP_226995938.1">
    <property type="nucleotide sequence ID" value="NZ_CP017018.1"/>
</dbReference>
<feature type="transmembrane region" description="Helical" evidence="6">
    <location>
        <begin position="203"/>
        <end position="225"/>
    </location>
</feature>
<evidence type="ECO:0000256" key="2">
    <source>
        <dbReference type="ARBA" id="ARBA00022475"/>
    </source>
</evidence>
<feature type="transmembrane region" description="Helical" evidence="6">
    <location>
        <begin position="169"/>
        <end position="191"/>
    </location>
</feature>
<keyword evidence="5 6" id="KW-0472">Membrane</keyword>
<dbReference type="PANTHER" id="PTHR30213:SF0">
    <property type="entry name" value="UPF0761 MEMBRANE PROTEIN YIHY"/>
    <property type="match status" value="1"/>
</dbReference>
<name>A0A1S6U782_9BACT</name>
<dbReference type="GO" id="GO:0005886">
    <property type="term" value="C:plasma membrane"/>
    <property type="evidence" value="ECO:0007669"/>
    <property type="project" value="UniProtKB-SubCell"/>
</dbReference>
<keyword evidence="8" id="KW-1185">Reference proteome</keyword>
<gene>
    <name evidence="7" type="ORF">CPIN18021_0796</name>
</gene>
<evidence type="ECO:0000256" key="1">
    <source>
        <dbReference type="ARBA" id="ARBA00004651"/>
    </source>
</evidence>
<comment type="subcellular location">
    <subcellularLocation>
        <location evidence="1">Cell membrane</location>
        <topology evidence="1">Multi-pass membrane protein</topology>
    </subcellularLocation>
</comment>
<dbReference type="GeneID" id="56566432"/>
<accession>A0A1S6U782</accession>
<reference evidence="8" key="1">
    <citation type="submission" date="2016-09" db="EMBL/GenBank/DDBJ databases">
        <title>Comparative genomics of the Campylobacter concisus group.</title>
        <authorList>
            <person name="Miller W.G."/>
            <person name="Yee E."/>
            <person name="Chapman M.H."/>
            <person name="Huynh S."/>
            <person name="Bono J.L."/>
            <person name="On S.L.W."/>
            <person name="StLeger J."/>
            <person name="Foster G."/>
            <person name="Parker C.T."/>
        </authorList>
    </citation>
    <scope>NUCLEOTIDE SEQUENCE [LARGE SCALE GENOMIC DNA]</scope>
    <source>
        <strain evidence="8">RM18021</strain>
    </source>
</reference>
<keyword evidence="4 6" id="KW-1133">Transmembrane helix</keyword>
<evidence type="ECO:0000256" key="6">
    <source>
        <dbReference type="SAM" id="Phobius"/>
    </source>
</evidence>
<dbReference type="EMBL" id="CP017258">
    <property type="protein sequence ID" value="AQW87608.1"/>
    <property type="molecule type" value="Genomic_DNA"/>
</dbReference>
<feature type="transmembrane region" description="Helical" evidence="6">
    <location>
        <begin position="133"/>
        <end position="157"/>
    </location>
</feature>
<dbReference type="NCBIfam" id="TIGR00765">
    <property type="entry name" value="yihY_not_rbn"/>
    <property type="match status" value="1"/>
</dbReference>
<feature type="transmembrane region" description="Helical" evidence="6">
    <location>
        <begin position="93"/>
        <end position="112"/>
    </location>
</feature>
<keyword evidence="2" id="KW-1003">Cell membrane</keyword>
<evidence type="ECO:0000256" key="4">
    <source>
        <dbReference type="ARBA" id="ARBA00022989"/>
    </source>
</evidence>
<keyword evidence="3 6" id="KW-0812">Transmembrane</keyword>
<dbReference type="PIRSF" id="PIRSF035875">
    <property type="entry name" value="RNase_BN"/>
    <property type="match status" value="1"/>
</dbReference>
<feature type="transmembrane region" description="Helical" evidence="6">
    <location>
        <begin position="29"/>
        <end position="52"/>
    </location>
</feature>
<feature type="transmembrane region" description="Helical" evidence="6">
    <location>
        <begin position="231"/>
        <end position="258"/>
    </location>
</feature>
<dbReference type="KEGG" id="cpin:CPIN18020_0792"/>
<dbReference type="AlphaFoldDB" id="A0A1S6U782"/>
<dbReference type="Proteomes" id="UP000190868">
    <property type="component" value="Chromosome"/>
</dbReference>